<sequence>KEFAADLAKPIIGGARSRYDSPQHEENAEHAADDAEHSEEHEEHAEDQVRLYPSEYLRRRCPLCYGGKDWRMVCGTNYSVDAIGCIDACFNQKHTHAHENDPKNSTESFFIPEREVQQMEAEQGPTIDTEDGYEEGMHIPTSVLEGCNESFIAADEKREKASTQFFSDTGVMALLCRHDRVLWLVNMTSAGEKQHYALALIRQWFKHLPSDFKVGLLYDIGCQLEQSCCKWGFLTDVLPRIIFDEQVRHLNNKSILAFSHWLWRRWGHCQEKKAVAKEGLKMCNIAVEALRQEWKVQVTMQTKPALKQSKNKGAEAIAAILTLENILEQHCSMVHELENSLLSGTTNIINVNLQLLEYWGKCKHIADNIQKYELSMHHEPGIVKLLKTYNDLCTQLQALIHQGKAPRNALPPLPIAREGLFQLDIDDEVWQDIGLDDPNNLPPGWLANDGVWQGIKYMLDLDRCEEEAACVMRERCTLQEWMEEEWMRVECVKEQFNRDEDMLFVLDQHATMLAEMCVTWQEKVHGIPCLWPMPQEWGPLPEKLTAAASHHHDSVANGSLALVVDDEDYEDLSDGDDGELLDTIEDIALIDEYHGESIGDKLSGINFEYELCDLDPLSSLVRPSTNKRFCET</sequence>
<accession>A0A1J8QAA8</accession>
<evidence type="ECO:0008006" key="4">
    <source>
        <dbReference type="Google" id="ProtNLM"/>
    </source>
</evidence>
<comment type="caution">
    <text evidence="2">The sequence shown here is derived from an EMBL/GenBank/DDBJ whole genome shotgun (WGS) entry which is preliminary data.</text>
</comment>
<evidence type="ECO:0000313" key="3">
    <source>
        <dbReference type="Proteomes" id="UP000183567"/>
    </source>
</evidence>
<dbReference type="Proteomes" id="UP000183567">
    <property type="component" value="Unassembled WGS sequence"/>
</dbReference>
<dbReference type="EMBL" id="LVVM01005444">
    <property type="protein sequence ID" value="OJA10545.1"/>
    <property type="molecule type" value="Genomic_DNA"/>
</dbReference>
<dbReference type="InterPro" id="IPR040521">
    <property type="entry name" value="KDZ"/>
</dbReference>
<feature type="compositionally biased region" description="Basic and acidic residues" evidence="1">
    <location>
        <begin position="17"/>
        <end position="48"/>
    </location>
</feature>
<name>A0A1J8QAA8_9AGAM</name>
<reference evidence="2 3" key="1">
    <citation type="submission" date="2016-03" db="EMBL/GenBank/DDBJ databases">
        <title>Comparative genomics of the ectomycorrhizal sister species Rhizopogon vinicolor and Rhizopogon vesiculosus (Basidiomycota: Boletales) reveals a divergence of the mating type B locus.</title>
        <authorList>
            <person name="Mujic A.B."/>
            <person name="Kuo A."/>
            <person name="Tritt A."/>
            <person name="Lipzen A."/>
            <person name="Chen C."/>
            <person name="Johnson J."/>
            <person name="Sharma A."/>
            <person name="Barry K."/>
            <person name="Grigoriev I.V."/>
            <person name="Spatafora J.W."/>
        </authorList>
    </citation>
    <scope>NUCLEOTIDE SEQUENCE [LARGE SCALE GENOMIC DNA]</scope>
    <source>
        <strain evidence="2 3">AM-OR11-056</strain>
    </source>
</reference>
<dbReference type="PANTHER" id="PTHR33096:SF1">
    <property type="entry name" value="CXC1-LIKE CYSTEINE CLUSTER ASSOCIATED WITH KDZ TRANSPOSASES DOMAIN-CONTAINING PROTEIN"/>
    <property type="match status" value="1"/>
</dbReference>
<feature type="non-terminal residue" evidence="2">
    <location>
        <position position="1"/>
    </location>
</feature>
<gene>
    <name evidence="2" type="ORF">AZE42_11907</name>
</gene>
<protein>
    <recommendedName>
        <fullName evidence="4">CxC1-like cysteine cluster associated with KDZ transposases domain-containing protein</fullName>
    </recommendedName>
</protein>
<proteinExistence type="predicted"/>
<dbReference type="OrthoDB" id="3259803at2759"/>
<dbReference type="Pfam" id="PF18758">
    <property type="entry name" value="KDZ"/>
    <property type="match status" value="1"/>
</dbReference>
<feature type="region of interest" description="Disordered" evidence="1">
    <location>
        <begin position="1"/>
        <end position="48"/>
    </location>
</feature>
<evidence type="ECO:0000256" key="1">
    <source>
        <dbReference type="SAM" id="MobiDB-lite"/>
    </source>
</evidence>
<evidence type="ECO:0000313" key="2">
    <source>
        <dbReference type="EMBL" id="OJA10545.1"/>
    </source>
</evidence>
<dbReference type="PANTHER" id="PTHR33096">
    <property type="entry name" value="CXC2 DOMAIN-CONTAINING PROTEIN"/>
    <property type="match status" value="1"/>
</dbReference>
<dbReference type="AlphaFoldDB" id="A0A1J8QAA8"/>
<keyword evidence="3" id="KW-1185">Reference proteome</keyword>
<organism evidence="2 3">
    <name type="scientific">Rhizopogon vesiculosus</name>
    <dbReference type="NCBI Taxonomy" id="180088"/>
    <lineage>
        <taxon>Eukaryota</taxon>
        <taxon>Fungi</taxon>
        <taxon>Dikarya</taxon>
        <taxon>Basidiomycota</taxon>
        <taxon>Agaricomycotina</taxon>
        <taxon>Agaricomycetes</taxon>
        <taxon>Agaricomycetidae</taxon>
        <taxon>Boletales</taxon>
        <taxon>Suillineae</taxon>
        <taxon>Rhizopogonaceae</taxon>
        <taxon>Rhizopogon</taxon>
    </lineage>
</organism>